<protein>
    <recommendedName>
        <fullName evidence="1">Allophanate hydrolase C-terminal domain-containing protein</fullName>
    </recommendedName>
</protein>
<dbReference type="RefSeq" id="WP_284311339.1">
    <property type="nucleotide sequence ID" value="NZ_BSPC01000013.1"/>
</dbReference>
<reference evidence="3" key="1">
    <citation type="journal article" date="2019" name="Int. J. Syst. Evol. Microbiol.">
        <title>The Global Catalogue of Microorganisms (GCM) 10K type strain sequencing project: providing services to taxonomists for standard genome sequencing and annotation.</title>
        <authorList>
            <consortium name="The Broad Institute Genomics Platform"/>
            <consortium name="The Broad Institute Genome Sequencing Center for Infectious Disease"/>
            <person name="Wu L."/>
            <person name="Ma J."/>
        </authorList>
    </citation>
    <scope>NUCLEOTIDE SEQUENCE [LARGE SCALE GENOMIC DNA]</scope>
    <source>
        <strain evidence="3">NBRC 101365</strain>
    </source>
</reference>
<evidence type="ECO:0000313" key="2">
    <source>
        <dbReference type="EMBL" id="GLS18488.1"/>
    </source>
</evidence>
<gene>
    <name evidence="2" type="ORF">GCM10007874_15050</name>
</gene>
<dbReference type="EMBL" id="BSPC01000013">
    <property type="protein sequence ID" value="GLS18488.1"/>
    <property type="molecule type" value="Genomic_DNA"/>
</dbReference>
<keyword evidence="3" id="KW-1185">Reference proteome</keyword>
<proteinExistence type="predicted"/>
<name>A0ABQ6CFP9_9HYPH</name>
<dbReference type="InterPro" id="IPR053844">
    <property type="entry name" value="AH_C"/>
</dbReference>
<sequence length="130" mass="13475">MTSVQLAVVGAHLAGMPLHHQLTSRQARFVRASRTAPSYRLYAMAGTTPPKPALVHAAGGGSIELEIYELDVAAFGSFVAEVPAPLAIGTVALEDGTSVKGFVAEPRAMEGAEDITALGGWRAFMALQAG</sequence>
<feature type="domain" description="Allophanate hydrolase C-terminal" evidence="1">
    <location>
        <begin position="4"/>
        <end position="126"/>
    </location>
</feature>
<evidence type="ECO:0000259" key="1">
    <source>
        <dbReference type="Pfam" id="PF21986"/>
    </source>
</evidence>
<accession>A0ABQ6CFP9</accession>
<dbReference type="Proteomes" id="UP001156882">
    <property type="component" value="Unassembled WGS sequence"/>
</dbReference>
<comment type="caution">
    <text evidence="2">The sequence shown here is derived from an EMBL/GenBank/DDBJ whole genome shotgun (WGS) entry which is preliminary data.</text>
</comment>
<organism evidence="2 3">
    <name type="scientific">Labrys miyagiensis</name>
    <dbReference type="NCBI Taxonomy" id="346912"/>
    <lineage>
        <taxon>Bacteria</taxon>
        <taxon>Pseudomonadati</taxon>
        <taxon>Pseudomonadota</taxon>
        <taxon>Alphaproteobacteria</taxon>
        <taxon>Hyphomicrobiales</taxon>
        <taxon>Xanthobacteraceae</taxon>
        <taxon>Labrys</taxon>
    </lineage>
</organism>
<evidence type="ECO:0000313" key="3">
    <source>
        <dbReference type="Proteomes" id="UP001156882"/>
    </source>
</evidence>
<dbReference type="Gene3D" id="3.10.490.10">
    <property type="entry name" value="Gamma-glutamyl cyclotransferase-like"/>
    <property type="match status" value="1"/>
</dbReference>
<dbReference type="Pfam" id="PF21986">
    <property type="entry name" value="AH_C"/>
    <property type="match status" value="1"/>
</dbReference>